<dbReference type="PANTHER" id="PTHR13090">
    <property type="entry name" value="ARGININE-HYDROXYLASE NDUFAF5, MITOCHONDRIAL"/>
    <property type="match status" value="1"/>
</dbReference>
<dbReference type="PANTHER" id="PTHR13090:SF1">
    <property type="entry name" value="ARGININE-HYDROXYLASE NDUFAF5, MITOCHONDRIAL"/>
    <property type="match status" value="1"/>
</dbReference>
<keyword evidence="4" id="KW-1185">Reference proteome</keyword>
<accession>A0A4T3F5J6</accession>
<keyword evidence="1 3" id="KW-0489">Methyltransferase</keyword>
<organism evidence="3 4">
    <name type="scientific">Alteraurantiacibacter aquimixticola</name>
    <dbReference type="NCBI Taxonomy" id="2489173"/>
    <lineage>
        <taxon>Bacteria</taxon>
        <taxon>Pseudomonadati</taxon>
        <taxon>Pseudomonadota</taxon>
        <taxon>Alphaproteobacteria</taxon>
        <taxon>Sphingomonadales</taxon>
        <taxon>Erythrobacteraceae</taxon>
        <taxon>Alteraurantiacibacter</taxon>
    </lineage>
</organism>
<keyword evidence="2 3" id="KW-0808">Transferase</keyword>
<dbReference type="Proteomes" id="UP000309389">
    <property type="component" value="Unassembled WGS sequence"/>
</dbReference>
<dbReference type="InterPro" id="IPR029063">
    <property type="entry name" value="SAM-dependent_MTases_sf"/>
</dbReference>
<evidence type="ECO:0000313" key="3">
    <source>
        <dbReference type="EMBL" id="TIX50106.1"/>
    </source>
</evidence>
<dbReference type="EMBL" id="SSHH01000002">
    <property type="protein sequence ID" value="TIX50106.1"/>
    <property type="molecule type" value="Genomic_DNA"/>
</dbReference>
<dbReference type="AlphaFoldDB" id="A0A4T3F5J6"/>
<dbReference type="Pfam" id="PF13489">
    <property type="entry name" value="Methyltransf_23"/>
    <property type="match status" value="1"/>
</dbReference>
<dbReference type="OrthoDB" id="9793723at2"/>
<dbReference type="Gene3D" id="3.40.50.150">
    <property type="entry name" value="Vaccinia Virus protein VP39"/>
    <property type="match status" value="1"/>
</dbReference>
<evidence type="ECO:0000256" key="1">
    <source>
        <dbReference type="ARBA" id="ARBA00022603"/>
    </source>
</evidence>
<reference evidence="3 4" key="1">
    <citation type="submission" date="2019-04" db="EMBL/GenBank/DDBJ databases">
        <title>Altererythrobacter aquimixticola sp. nov., isolated from sediment of junction between the ocean and a freshwater spring.</title>
        <authorList>
            <person name="Yoon J.-H."/>
        </authorList>
    </citation>
    <scope>NUCLEOTIDE SEQUENCE [LARGE SCALE GENOMIC DNA]</scope>
    <source>
        <strain evidence="3 4">SSKS-13</strain>
    </source>
</reference>
<name>A0A4T3F5J6_9SPHN</name>
<dbReference type="GO" id="GO:0032259">
    <property type="term" value="P:methylation"/>
    <property type="evidence" value="ECO:0007669"/>
    <property type="project" value="UniProtKB-KW"/>
</dbReference>
<protein>
    <submittedName>
        <fullName evidence="3">Methyltransferase domain-containing protein</fullName>
    </submittedName>
</protein>
<dbReference type="RefSeq" id="WP_136693125.1">
    <property type="nucleotide sequence ID" value="NZ_SSHH01000002.1"/>
</dbReference>
<comment type="caution">
    <text evidence="3">The sequence shown here is derived from an EMBL/GenBank/DDBJ whole genome shotgun (WGS) entry which is preliminary data.</text>
</comment>
<dbReference type="InterPro" id="IPR050602">
    <property type="entry name" value="Malonyl-ACP_OMT"/>
</dbReference>
<dbReference type="SUPFAM" id="SSF53335">
    <property type="entry name" value="S-adenosyl-L-methionine-dependent methyltransferases"/>
    <property type="match status" value="1"/>
</dbReference>
<dbReference type="GO" id="GO:0008168">
    <property type="term" value="F:methyltransferase activity"/>
    <property type="evidence" value="ECO:0007669"/>
    <property type="project" value="UniProtKB-KW"/>
</dbReference>
<sequence>MASAPPVIFAASRRKALRQRMLQAQRHGEDAPRFVLEDMIEDVRDRLSFVRHAPERSLVIGDWTGTLAEELGGEVVEADMVADGARMAINLAAPYPVSGFDFIACLGLLDTVNDLPGALVHIREALAPGGLAIASFVGGSSLSALRRIMLAADGDKPAARVHPMVDVRAGAQLLQRAGWADPVVDSHSLSVRYGSLERLVEDLRAQGLGSALASIAPALGNAGWQRARDAFAAEADSDGRVTESFEIVTLTGRRPKPRF</sequence>
<evidence type="ECO:0000313" key="4">
    <source>
        <dbReference type="Proteomes" id="UP000309389"/>
    </source>
</evidence>
<proteinExistence type="predicted"/>
<evidence type="ECO:0000256" key="2">
    <source>
        <dbReference type="ARBA" id="ARBA00022679"/>
    </source>
</evidence>
<gene>
    <name evidence="3" type="ORF">E5222_07350</name>
</gene>